<reference evidence="2" key="1">
    <citation type="submission" date="2022-11" db="UniProtKB">
        <authorList>
            <consortium name="WormBaseParasite"/>
        </authorList>
    </citation>
    <scope>IDENTIFICATION</scope>
</reference>
<protein>
    <submittedName>
        <fullName evidence="2">Transcription factor CBF/NF-Y/archaeal histone domain-containing protein</fullName>
    </submittedName>
</protein>
<organism evidence="1 2">
    <name type="scientific">Panagrolaimus sp. ES5</name>
    <dbReference type="NCBI Taxonomy" id="591445"/>
    <lineage>
        <taxon>Eukaryota</taxon>
        <taxon>Metazoa</taxon>
        <taxon>Ecdysozoa</taxon>
        <taxon>Nematoda</taxon>
        <taxon>Chromadorea</taxon>
        <taxon>Rhabditida</taxon>
        <taxon>Tylenchina</taxon>
        <taxon>Panagrolaimomorpha</taxon>
        <taxon>Panagrolaimoidea</taxon>
        <taxon>Panagrolaimidae</taxon>
        <taxon>Panagrolaimus</taxon>
    </lineage>
</organism>
<dbReference type="Proteomes" id="UP000887579">
    <property type="component" value="Unplaced"/>
</dbReference>
<name>A0AC34FGW7_9BILA</name>
<evidence type="ECO:0000313" key="2">
    <source>
        <dbReference type="WBParaSite" id="ES5_v2.g16513.t1"/>
    </source>
</evidence>
<evidence type="ECO:0000313" key="1">
    <source>
        <dbReference type="Proteomes" id="UP000887579"/>
    </source>
</evidence>
<accession>A0AC34FGW7</accession>
<dbReference type="WBParaSite" id="ES5_v2.g16513.t1">
    <property type="protein sequence ID" value="ES5_v2.g16513.t1"/>
    <property type="gene ID" value="ES5_v2.g16513"/>
</dbReference>
<proteinExistence type="predicted"/>
<sequence>MAQVNPDDLKLPMAPIVKLMKNAGGDGMNFSNEAKTSIARAAAVFCLHAAESANEFAVKEKRKTITAADIVNAMDALDVTEFKEEIQATIEEYRAAKSAKKSKK</sequence>